<dbReference type="CDD" id="cd22157">
    <property type="entry name" value="F-box_AtFBW1-like"/>
    <property type="match status" value="1"/>
</dbReference>
<evidence type="ECO:0000259" key="1">
    <source>
        <dbReference type="PROSITE" id="PS50181"/>
    </source>
</evidence>
<organism evidence="2 3">
    <name type="scientific">Quercus rubra</name>
    <name type="common">Northern red oak</name>
    <name type="synonym">Quercus borealis</name>
    <dbReference type="NCBI Taxonomy" id="3512"/>
    <lineage>
        <taxon>Eukaryota</taxon>
        <taxon>Viridiplantae</taxon>
        <taxon>Streptophyta</taxon>
        <taxon>Embryophyta</taxon>
        <taxon>Tracheophyta</taxon>
        <taxon>Spermatophyta</taxon>
        <taxon>Magnoliopsida</taxon>
        <taxon>eudicotyledons</taxon>
        <taxon>Gunneridae</taxon>
        <taxon>Pentapetalae</taxon>
        <taxon>rosids</taxon>
        <taxon>fabids</taxon>
        <taxon>Fagales</taxon>
        <taxon>Fagaceae</taxon>
        <taxon>Quercus</taxon>
    </lineage>
</organism>
<feature type="domain" description="F-box" evidence="1">
    <location>
        <begin position="10"/>
        <end position="56"/>
    </location>
</feature>
<dbReference type="AlphaFoldDB" id="A0AAN7I655"/>
<dbReference type="Pfam" id="PF00646">
    <property type="entry name" value="F-box"/>
    <property type="match status" value="1"/>
</dbReference>
<dbReference type="SUPFAM" id="SSF81383">
    <property type="entry name" value="F-box domain"/>
    <property type="match status" value="1"/>
</dbReference>
<sequence>MSDNTTTNLIIPWVSLPDEILTNIFVFLPIKSIIICTSVSKAWKSLIKNPTFISTHLHHSLNKNKNQILLFIGLCSENQKEFYALHNEDDADFTEHARFDYPFHAPDLDPHNRKCIVVGTCNGLLFLSNFFHAAPNNGFWLWNPCVGKLLKLPSPNVTYATHGAFRGSSGFGFDPKTKDYKVVRVVTLLENFDLGKTRPQVEIYTLSTGQWRMRTGLAPICVLLRSGPQTFINGALHWVAFGVSDNNLRNFVLAFDLGDEVFHEILLPEFPGHMGLMSSVSVYRNSIAFFRKDNDFLHMWAMKEYGVVSSWTKVFSLPLFNLDFFGASDSIQRALGFRRNGEVILKLDGGRLISLDLKTGEIKDLRIMGHKKTIVDYYVESLVLLDKSAISEDTY</sequence>
<comment type="caution">
    <text evidence="2">The sequence shown here is derived from an EMBL/GenBank/DDBJ whole genome shotgun (WGS) entry which is preliminary data.</text>
</comment>
<dbReference type="InterPro" id="IPR006527">
    <property type="entry name" value="F-box-assoc_dom_typ1"/>
</dbReference>
<dbReference type="PANTHER" id="PTHR31672:SF13">
    <property type="entry name" value="F-BOX PROTEIN CPR30-LIKE"/>
    <property type="match status" value="1"/>
</dbReference>
<dbReference type="InterPro" id="IPR001810">
    <property type="entry name" value="F-box_dom"/>
</dbReference>
<dbReference type="PROSITE" id="PS50181">
    <property type="entry name" value="FBOX"/>
    <property type="match status" value="1"/>
</dbReference>
<dbReference type="PANTHER" id="PTHR31672">
    <property type="entry name" value="BNACNNG10540D PROTEIN"/>
    <property type="match status" value="1"/>
</dbReference>
<accession>A0AAN7I655</accession>
<dbReference type="Gene3D" id="1.20.1280.50">
    <property type="match status" value="1"/>
</dbReference>
<dbReference type="InterPro" id="IPR017451">
    <property type="entry name" value="F-box-assoc_interact_dom"/>
</dbReference>
<dbReference type="SUPFAM" id="SSF50965">
    <property type="entry name" value="Galactose oxidase, central domain"/>
    <property type="match status" value="1"/>
</dbReference>
<keyword evidence="3" id="KW-1185">Reference proteome</keyword>
<dbReference type="Proteomes" id="UP001324115">
    <property type="component" value="Unassembled WGS sequence"/>
</dbReference>
<dbReference type="EMBL" id="JAXUIC010000106">
    <property type="protein sequence ID" value="KAK4551206.1"/>
    <property type="molecule type" value="Genomic_DNA"/>
</dbReference>
<dbReference type="InterPro" id="IPR050796">
    <property type="entry name" value="SCF_F-box_component"/>
</dbReference>
<evidence type="ECO:0000313" key="2">
    <source>
        <dbReference type="EMBL" id="KAK4551206.1"/>
    </source>
</evidence>
<dbReference type="Pfam" id="PF07734">
    <property type="entry name" value="FBA_1"/>
    <property type="match status" value="1"/>
</dbReference>
<dbReference type="NCBIfam" id="TIGR01640">
    <property type="entry name" value="F_box_assoc_1"/>
    <property type="match status" value="1"/>
</dbReference>
<name>A0AAN7I655_QUERU</name>
<dbReference type="SMART" id="SM00256">
    <property type="entry name" value="FBOX"/>
    <property type="match status" value="1"/>
</dbReference>
<gene>
    <name evidence="2" type="ORF">RGQ29_032465</name>
</gene>
<evidence type="ECO:0000313" key="3">
    <source>
        <dbReference type="Proteomes" id="UP001324115"/>
    </source>
</evidence>
<dbReference type="InterPro" id="IPR011043">
    <property type="entry name" value="Gal_Oxase/kelch_b-propeller"/>
</dbReference>
<protein>
    <recommendedName>
        <fullName evidence="1">F-box domain-containing protein</fullName>
    </recommendedName>
</protein>
<proteinExistence type="predicted"/>
<dbReference type="InterPro" id="IPR036047">
    <property type="entry name" value="F-box-like_dom_sf"/>
</dbReference>
<reference evidence="2 3" key="1">
    <citation type="journal article" date="2023" name="G3 (Bethesda)">
        <title>A haplotype-resolved chromosome-scale genome for Quercus rubra L. provides insights into the genetics of adaptive traits for red oak species.</title>
        <authorList>
            <person name="Kapoor B."/>
            <person name="Jenkins J."/>
            <person name="Schmutz J."/>
            <person name="Zhebentyayeva T."/>
            <person name="Kuelheim C."/>
            <person name="Coggeshall M."/>
            <person name="Heim C."/>
            <person name="Lasky J.R."/>
            <person name="Leites L."/>
            <person name="Islam-Faridi N."/>
            <person name="Romero-Severson J."/>
            <person name="DeLeo V.L."/>
            <person name="Lucas S.M."/>
            <person name="Lazic D."/>
            <person name="Gailing O."/>
            <person name="Carlson J."/>
            <person name="Staton M."/>
        </authorList>
    </citation>
    <scope>NUCLEOTIDE SEQUENCE [LARGE SCALE GENOMIC DNA]</scope>
    <source>
        <strain evidence="2">Pseudo-F2</strain>
    </source>
</reference>